<evidence type="ECO:0008006" key="9">
    <source>
        <dbReference type="Google" id="ProtNLM"/>
    </source>
</evidence>
<dbReference type="InterPro" id="IPR050644">
    <property type="entry name" value="PG_Glycine_Bridge_Synth"/>
</dbReference>
<dbReference type="EMBL" id="LBQB01000010">
    <property type="protein sequence ID" value="KKP68925.1"/>
    <property type="molecule type" value="Genomic_DNA"/>
</dbReference>
<protein>
    <recommendedName>
        <fullName evidence="9">Methicillin resistance protein</fullName>
    </recommendedName>
</protein>
<keyword evidence="3" id="KW-0133">Cell shape</keyword>
<dbReference type="GO" id="GO:0009252">
    <property type="term" value="P:peptidoglycan biosynthetic process"/>
    <property type="evidence" value="ECO:0007669"/>
    <property type="project" value="UniProtKB-KW"/>
</dbReference>
<accession>A0A0G0E135</accession>
<dbReference type="AlphaFoldDB" id="A0A0G0E135"/>
<evidence type="ECO:0000313" key="7">
    <source>
        <dbReference type="EMBL" id="KKP68925.1"/>
    </source>
</evidence>
<keyword evidence="2" id="KW-0808">Transferase</keyword>
<evidence type="ECO:0000256" key="2">
    <source>
        <dbReference type="ARBA" id="ARBA00022679"/>
    </source>
</evidence>
<proteinExistence type="inferred from homology"/>
<evidence type="ECO:0000256" key="6">
    <source>
        <dbReference type="ARBA" id="ARBA00023316"/>
    </source>
</evidence>
<keyword evidence="6" id="KW-0961">Cell wall biogenesis/degradation</keyword>
<dbReference type="InterPro" id="IPR003447">
    <property type="entry name" value="FEMABX"/>
</dbReference>
<dbReference type="PANTHER" id="PTHR36174:SF1">
    <property type="entry name" value="LIPID II:GLYCINE GLYCYLTRANSFERASE"/>
    <property type="match status" value="1"/>
</dbReference>
<evidence type="ECO:0000256" key="1">
    <source>
        <dbReference type="ARBA" id="ARBA00009943"/>
    </source>
</evidence>
<keyword evidence="4" id="KW-0573">Peptidoglycan synthesis</keyword>
<evidence type="ECO:0000256" key="5">
    <source>
        <dbReference type="ARBA" id="ARBA00023315"/>
    </source>
</evidence>
<dbReference type="GO" id="GO:0008360">
    <property type="term" value="P:regulation of cell shape"/>
    <property type="evidence" value="ECO:0007669"/>
    <property type="project" value="UniProtKB-KW"/>
</dbReference>
<dbReference type="SUPFAM" id="SSF55729">
    <property type="entry name" value="Acyl-CoA N-acyltransferases (Nat)"/>
    <property type="match status" value="2"/>
</dbReference>
<dbReference type="InterPro" id="IPR016181">
    <property type="entry name" value="Acyl_CoA_acyltransferase"/>
</dbReference>
<evidence type="ECO:0000256" key="3">
    <source>
        <dbReference type="ARBA" id="ARBA00022960"/>
    </source>
</evidence>
<dbReference type="PANTHER" id="PTHR36174">
    <property type="entry name" value="LIPID II:GLYCINE GLYCYLTRANSFERASE"/>
    <property type="match status" value="1"/>
</dbReference>
<comment type="similarity">
    <text evidence="1">Belongs to the FemABX family.</text>
</comment>
<dbReference type="Pfam" id="PF02388">
    <property type="entry name" value="FemAB"/>
    <property type="match status" value="2"/>
</dbReference>
<dbReference type="STRING" id="1618350.UR67_C0010G0009"/>
<keyword evidence="5" id="KW-0012">Acyltransferase</keyword>
<reference evidence="7 8" key="1">
    <citation type="journal article" date="2015" name="Nature">
        <title>rRNA introns, odd ribosomes, and small enigmatic genomes across a large radiation of phyla.</title>
        <authorList>
            <person name="Brown C.T."/>
            <person name="Hug L.A."/>
            <person name="Thomas B.C."/>
            <person name="Sharon I."/>
            <person name="Castelle C.J."/>
            <person name="Singh A."/>
            <person name="Wilkins M.J."/>
            <person name="Williams K.H."/>
            <person name="Banfield J.F."/>
        </authorList>
    </citation>
    <scope>NUCLEOTIDE SEQUENCE [LARGE SCALE GENOMIC DNA]</scope>
</reference>
<dbReference type="GO" id="GO:0071555">
    <property type="term" value="P:cell wall organization"/>
    <property type="evidence" value="ECO:0007669"/>
    <property type="project" value="UniProtKB-KW"/>
</dbReference>
<gene>
    <name evidence="7" type="ORF">UR67_C0010G0009</name>
</gene>
<dbReference type="Proteomes" id="UP000034581">
    <property type="component" value="Unassembled WGS sequence"/>
</dbReference>
<organism evidence="7 8">
    <name type="scientific">candidate division CPR3 bacterium GW2011_GWF2_35_18</name>
    <dbReference type="NCBI Taxonomy" id="1618350"/>
    <lineage>
        <taxon>Bacteria</taxon>
        <taxon>Bacteria division CPR3</taxon>
    </lineage>
</organism>
<dbReference type="PROSITE" id="PS51191">
    <property type="entry name" value="FEMABX"/>
    <property type="match status" value="1"/>
</dbReference>
<evidence type="ECO:0000256" key="4">
    <source>
        <dbReference type="ARBA" id="ARBA00022984"/>
    </source>
</evidence>
<dbReference type="Gene3D" id="3.40.630.30">
    <property type="match status" value="2"/>
</dbReference>
<name>A0A0G0E135_UNCC3</name>
<sequence>MLQYVIVFDFLSMTVKEFNFEEKDKWNSFVMKHPFSNILQTWEWGEVKKGKSWEVLRLGVFHKNAQIAAAQILVRNLPFHFQLYYSPYGPVIDWEMPYAQEILENIRAYLKDLSDNRHLMWKIEPPLTSNEAQKYKALEALEKIGFAKANESIQPQHTIIVDLTKKENDLLESFEKDTRYSIRRAYKEDVEIKEFSNPLNNQPVKEFYDLYSTTSKRGKFPAREWQQFARLWEEMAPHAARCYQAWYKDKLLASSIVLTLNKKAYLVYAGSIRDPEYRNKFPSYLMQWETMLNLKKDGFESYDLWGVVPKEQKDHPWSGISLFKRGFKGTEKNYIGAYDLSLSPFYDFYKTLNKLRYKITSHRQ</sequence>
<dbReference type="GO" id="GO:0016755">
    <property type="term" value="F:aminoacyltransferase activity"/>
    <property type="evidence" value="ECO:0007669"/>
    <property type="project" value="InterPro"/>
</dbReference>
<evidence type="ECO:0000313" key="8">
    <source>
        <dbReference type="Proteomes" id="UP000034581"/>
    </source>
</evidence>
<comment type="caution">
    <text evidence="7">The sequence shown here is derived from an EMBL/GenBank/DDBJ whole genome shotgun (WGS) entry which is preliminary data.</text>
</comment>